<accession>A0A412GT07</accession>
<evidence type="ECO:0008006" key="3">
    <source>
        <dbReference type="Google" id="ProtNLM"/>
    </source>
</evidence>
<evidence type="ECO:0000313" key="1">
    <source>
        <dbReference type="EMBL" id="RGR97979.1"/>
    </source>
</evidence>
<reference evidence="1 2" key="1">
    <citation type="submission" date="2018-08" db="EMBL/GenBank/DDBJ databases">
        <title>A genome reference for cultivated species of the human gut microbiota.</title>
        <authorList>
            <person name="Zou Y."/>
            <person name="Xue W."/>
            <person name="Luo G."/>
        </authorList>
    </citation>
    <scope>NUCLEOTIDE SEQUENCE [LARGE SCALE GENOMIC DNA]</scope>
    <source>
        <strain evidence="1 2">AF24-2</strain>
    </source>
</reference>
<protein>
    <recommendedName>
        <fullName evidence="3">Peptidase M28 domain-containing protein</fullName>
    </recommendedName>
</protein>
<dbReference type="Proteomes" id="UP000285864">
    <property type="component" value="Unassembled WGS sequence"/>
</dbReference>
<keyword evidence="2" id="KW-1185">Reference proteome</keyword>
<evidence type="ECO:0000313" key="2">
    <source>
        <dbReference type="Proteomes" id="UP000285864"/>
    </source>
</evidence>
<comment type="caution">
    <text evidence="1">The sequence shown here is derived from an EMBL/GenBank/DDBJ whole genome shotgun (WGS) entry which is preliminary data.</text>
</comment>
<name>A0A412GT07_9BACT</name>
<proteinExistence type="predicted"/>
<dbReference type="AlphaFoldDB" id="A0A412GT07"/>
<organism evidence="1 2">
    <name type="scientific">Phocaeicola coprocola</name>
    <dbReference type="NCBI Taxonomy" id="310298"/>
    <lineage>
        <taxon>Bacteria</taxon>
        <taxon>Pseudomonadati</taxon>
        <taxon>Bacteroidota</taxon>
        <taxon>Bacteroidia</taxon>
        <taxon>Bacteroidales</taxon>
        <taxon>Bacteroidaceae</taxon>
        <taxon>Phocaeicola</taxon>
    </lineage>
</organism>
<dbReference type="EMBL" id="QRUU01000016">
    <property type="protein sequence ID" value="RGR97979.1"/>
    <property type="molecule type" value="Genomic_DNA"/>
</dbReference>
<gene>
    <name evidence="1" type="ORF">DWY20_05400</name>
</gene>
<sequence>MSLEDASFWPLNSEKKVPVYFYMADRKNYFSIHHSEVDNMSLINKDIISRSSAMITSFVYLTDKVMCSEK</sequence>